<evidence type="ECO:0000256" key="2">
    <source>
        <dbReference type="ARBA" id="ARBA00022692"/>
    </source>
</evidence>
<reference evidence="6 7" key="1">
    <citation type="submission" date="2017-08" db="EMBL/GenBank/DDBJ databases">
        <title>Infants hospitalized years apart are colonized by the same room-sourced microbial strains.</title>
        <authorList>
            <person name="Brooks B."/>
            <person name="Olm M.R."/>
            <person name="Firek B.A."/>
            <person name="Baker R."/>
            <person name="Thomas B.C."/>
            <person name="Morowitz M.J."/>
            <person name="Banfield J.F."/>
        </authorList>
    </citation>
    <scope>NUCLEOTIDE SEQUENCE [LARGE SCALE GENOMIC DNA]</scope>
    <source>
        <strain evidence="6">S2_005_003_R2_43</strain>
    </source>
</reference>
<evidence type="ECO:0000313" key="7">
    <source>
        <dbReference type="Proteomes" id="UP000249577"/>
    </source>
</evidence>
<dbReference type="NCBIfam" id="NF002099">
    <property type="entry name" value="PRK00944.1"/>
    <property type="match status" value="1"/>
</dbReference>
<feature type="transmembrane region" description="Helical" evidence="5">
    <location>
        <begin position="147"/>
        <end position="180"/>
    </location>
</feature>
<keyword evidence="2 5" id="KW-0812">Transmembrane</keyword>
<feature type="transmembrane region" description="Helical" evidence="5">
    <location>
        <begin position="20"/>
        <end position="40"/>
    </location>
</feature>
<gene>
    <name evidence="6" type="ORF">DI565_09085</name>
</gene>
<evidence type="ECO:0000256" key="5">
    <source>
        <dbReference type="SAM" id="Phobius"/>
    </source>
</evidence>
<sequence length="206" mass="21862">MLAIEPAPAASKNPVAGGAIVWGAAALAVMAVFAVALFAMGRPLICPCGTIELWHGAANDDGTSQHVSDWYSLSHVIHGFLFYGAAHLLGRLRGRSFPFGAALCVAVLVEGGWELVENSSFVIDRYRETTASDSYAGDSVLNSMADIAFMILGFAAARLAPAWAVGSAAVGMELLALYVIRDNLTLNVLMILWPLEAVKNWQAALR</sequence>
<keyword evidence="1" id="KW-1003">Cell membrane</keyword>
<protein>
    <submittedName>
        <fullName evidence="6">Uncharacterized protein</fullName>
    </submittedName>
</protein>
<keyword evidence="3 5" id="KW-1133">Transmembrane helix</keyword>
<name>A0A2W5KKG0_ANCNO</name>
<dbReference type="InterPro" id="IPR019691">
    <property type="entry name" value="DUF2585"/>
</dbReference>
<evidence type="ECO:0000256" key="4">
    <source>
        <dbReference type="ARBA" id="ARBA00023136"/>
    </source>
</evidence>
<keyword evidence="4 5" id="KW-0472">Membrane</keyword>
<evidence type="ECO:0000256" key="1">
    <source>
        <dbReference type="ARBA" id="ARBA00022475"/>
    </source>
</evidence>
<comment type="caution">
    <text evidence="6">The sequence shown here is derived from an EMBL/GenBank/DDBJ whole genome shotgun (WGS) entry which is preliminary data.</text>
</comment>
<dbReference type="Proteomes" id="UP000249577">
    <property type="component" value="Unassembled WGS sequence"/>
</dbReference>
<dbReference type="Pfam" id="PF10755">
    <property type="entry name" value="DUF2585"/>
    <property type="match status" value="1"/>
</dbReference>
<dbReference type="GO" id="GO:0005886">
    <property type="term" value="C:plasma membrane"/>
    <property type="evidence" value="ECO:0007669"/>
    <property type="project" value="InterPro"/>
</dbReference>
<accession>A0A2W5KKG0</accession>
<dbReference type="EMBL" id="QFPN01000004">
    <property type="protein sequence ID" value="PZQ15958.1"/>
    <property type="molecule type" value="Genomic_DNA"/>
</dbReference>
<evidence type="ECO:0000256" key="3">
    <source>
        <dbReference type="ARBA" id="ARBA00022989"/>
    </source>
</evidence>
<evidence type="ECO:0000313" key="6">
    <source>
        <dbReference type="EMBL" id="PZQ15958.1"/>
    </source>
</evidence>
<dbReference type="AlphaFoldDB" id="A0A2W5KKG0"/>
<proteinExistence type="predicted"/>
<organism evidence="6 7">
    <name type="scientific">Ancylobacter novellus</name>
    <name type="common">Thiobacillus novellus</name>
    <dbReference type="NCBI Taxonomy" id="921"/>
    <lineage>
        <taxon>Bacteria</taxon>
        <taxon>Pseudomonadati</taxon>
        <taxon>Pseudomonadota</taxon>
        <taxon>Alphaproteobacteria</taxon>
        <taxon>Hyphomicrobiales</taxon>
        <taxon>Xanthobacteraceae</taxon>
        <taxon>Ancylobacter</taxon>
    </lineage>
</organism>